<dbReference type="Pfam" id="PF00628">
    <property type="entry name" value="PHD"/>
    <property type="match status" value="1"/>
</dbReference>
<comment type="caution">
    <text evidence="9">The sequence shown here is derived from an EMBL/GenBank/DDBJ whole genome shotgun (WGS) entry which is preliminary data.</text>
</comment>
<evidence type="ECO:0000256" key="2">
    <source>
        <dbReference type="ARBA" id="ARBA00022723"/>
    </source>
</evidence>
<evidence type="ECO:0000259" key="8">
    <source>
        <dbReference type="PROSITE" id="PS50016"/>
    </source>
</evidence>
<organism evidence="9 10">
    <name type="scientific">Apiospora kogelbergensis</name>
    <dbReference type="NCBI Taxonomy" id="1337665"/>
    <lineage>
        <taxon>Eukaryota</taxon>
        <taxon>Fungi</taxon>
        <taxon>Dikarya</taxon>
        <taxon>Ascomycota</taxon>
        <taxon>Pezizomycotina</taxon>
        <taxon>Sordariomycetes</taxon>
        <taxon>Xylariomycetidae</taxon>
        <taxon>Amphisphaeriales</taxon>
        <taxon>Apiosporaceae</taxon>
        <taxon>Apiospora</taxon>
    </lineage>
</organism>
<dbReference type="InterPro" id="IPR037869">
    <property type="entry name" value="Spp1/CFP1"/>
</dbReference>
<feature type="compositionally biased region" description="Polar residues" evidence="7">
    <location>
        <begin position="66"/>
        <end position="77"/>
    </location>
</feature>
<dbReference type="InterPro" id="IPR019786">
    <property type="entry name" value="Zinc_finger_PHD-type_CS"/>
</dbReference>
<proteinExistence type="predicted"/>
<dbReference type="GO" id="GO:0048188">
    <property type="term" value="C:Set1C/COMPASS complex"/>
    <property type="evidence" value="ECO:0007669"/>
    <property type="project" value="InterPro"/>
</dbReference>
<dbReference type="InterPro" id="IPR013083">
    <property type="entry name" value="Znf_RING/FYVE/PHD"/>
</dbReference>
<dbReference type="SUPFAM" id="SSF57903">
    <property type="entry name" value="FYVE/PHD zinc finger"/>
    <property type="match status" value="1"/>
</dbReference>
<accession>A0AAW0QUX7</accession>
<keyword evidence="3 6" id="KW-0863">Zinc-finger</keyword>
<dbReference type="Gene3D" id="3.30.40.10">
    <property type="entry name" value="Zinc/RING finger domain, C3HC4 (zinc finger)"/>
    <property type="match status" value="1"/>
</dbReference>
<evidence type="ECO:0000256" key="3">
    <source>
        <dbReference type="ARBA" id="ARBA00022771"/>
    </source>
</evidence>
<feature type="domain" description="PHD-type" evidence="8">
    <location>
        <begin position="132"/>
        <end position="183"/>
    </location>
</feature>
<dbReference type="AlphaFoldDB" id="A0AAW0QUX7"/>
<evidence type="ECO:0000313" key="9">
    <source>
        <dbReference type="EMBL" id="KAK8110011.1"/>
    </source>
</evidence>
<dbReference type="PROSITE" id="PS01359">
    <property type="entry name" value="ZF_PHD_1"/>
    <property type="match status" value="1"/>
</dbReference>
<evidence type="ECO:0000256" key="6">
    <source>
        <dbReference type="PROSITE-ProRule" id="PRU00146"/>
    </source>
</evidence>
<dbReference type="InterPro" id="IPR001965">
    <property type="entry name" value="Znf_PHD"/>
</dbReference>
<name>A0AAW0QUX7_9PEZI</name>
<keyword evidence="5" id="KW-0539">Nucleus</keyword>
<protein>
    <recommendedName>
        <fullName evidence="8">PHD-type domain-containing protein</fullName>
    </recommendedName>
</protein>
<dbReference type="PROSITE" id="PS50016">
    <property type="entry name" value="ZF_PHD_2"/>
    <property type="match status" value="1"/>
</dbReference>
<dbReference type="InterPro" id="IPR011011">
    <property type="entry name" value="Znf_FYVE_PHD"/>
</dbReference>
<gene>
    <name evidence="9" type="ORF">PG999_008148</name>
</gene>
<dbReference type="SMART" id="SM00249">
    <property type="entry name" value="PHD"/>
    <property type="match status" value="1"/>
</dbReference>
<feature type="compositionally biased region" description="Polar residues" evidence="7">
    <location>
        <begin position="36"/>
        <end position="50"/>
    </location>
</feature>
<comment type="subcellular location">
    <subcellularLocation>
        <location evidence="1">Nucleus</location>
    </subcellularLocation>
</comment>
<evidence type="ECO:0000256" key="7">
    <source>
        <dbReference type="SAM" id="MobiDB-lite"/>
    </source>
</evidence>
<feature type="compositionally biased region" description="Acidic residues" evidence="7">
    <location>
        <begin position="118"/>
        <end position="127"/>
    </location>
</feature>
<evidence type="ECO:0000256" key="5">
    <source>
        <dbReference type="ARBA" id="ARBA00023242"/>
    </source>
</evidence>
<dbReference type="Proteomes" id="UP001392437">
    <property type="component" value="Unassembled WGS sequence"/>
</dbReference>
<evidence type="ECO:0000256" key="1">
    <source>
        <dbReference type="ARBA" id="ARBA00004123"/>
    </source>
</evidence>
<reference evidence="9 10" key="1">
    <citation type="submission" date="2023-01" db="EMBL/GenBank/DDBJ databases">
        <title>Analysis of 21 Apiospora genomes using comparative genomics revels a genus with tremendous synthesis potential of carbohydrate active enzymes and secondary metabolites.</title>
        <authorList>
            <person name="Sorensen T."/>
        </authorList>
    </citation>
    <scope>NUCLEOTIDE SEQUENCE [LARGE SCALE GENOMIC DNA]</scope>
    <source>
        <strain evidence="9 10">CBS 117206</strain>
    </source>
</reference>
<feature type="region of interest" description="Disordered" evidence="7">
    <location>
        <begin position="1"/>
        <end position="127"/>
    </location>
</feature>
<evidence type="ECO:0000313" key="10">
    <source>
        <dbReference type="Proteomes" id="UP001392437"/>
    </source>
</evidence>
<dbReference type="EMBL" id="JAQQWP010000007">
    <property type="protein sequence ID" value="KAK8110011.1"/>
    <property type="molecule type" value="Genomic_DNA"/>
</dbReference>
<dbReference type="GO" id="GO:0008270">
    <property type="term" value="F:zinc ion binding"/>
    <property type="evidence" value="ECO:0007669"/>
    <property type="project" value="UniProtKB-KW"/>
</dbReference>
<keyword evidence="10" id="KW-1185">Reference proteome</keyword>
<keyword evidence="2" id="KW-0479">Metal-binding</keyword>
<evidence type="ECO:0000256" key="4">
    <source>
        <dbReference type="ARBA" id="ARBA00022833"/>
    </source>
</evidence>
<dbReference type="GO" id="GO:0045893">
    <property type="term" value="P:positive regulation of DNA-templated transcription"/>
    <property type="evidence" value="ECO:0007669"/>
    <property type="project" value="TreeGrafter"/>
</dbReference>
<sequence>MAGPDSLESEGDVQMGDADSGVGSSSLGNGDGDATILNSVEQPSNSNHANSGFEVKPDPEEDDVQPPSSSPTQSKMGSKSVPKKKGTAAAKKVPKKTRKARAKAAKKAAAAKSGTVVPDDDDESSDDEIDNGPYCICRGPDDHRWMISCDACEDWFHGECINLDKELGEKLIERFVCPNCTDGDLNYTKYKKTCSLSGCTDPARLYGKKDRSVFCSNEHCDAWWNLMIRTLPKKNATIEAAEMLTQEDFMGLLASTANQGEWKLGENPFGNIEGFWANGLPTRPDVLSDEELAFLQTSAAERLALGNEIVQYKKMMQLIDWANQRRQAAIEQGKFTKDSCGYDHRLDVVSVRHAFAAWVETPEGQATFTAGKLDTPIATGDEDTASDAATRAMCEKKRCKAHNGWYKLLMSAVRNQIKETATAAADKLEAEDSLRQEAESRYERRQVENNWVEVISEE</sequence>
<keyword evidence="4" id="KW-0862">Zinc</keyword>
<dbReference type="PANTHER" id="PTHR46174">
    <property type="entry name" value="CXXC-TYPE ZINC FINGER PROTEIN 1"/>
    <property type="match status" value="1"/>
</dbReference>
<dbReference type="InterPro" id="IPR019787">
    <property type="entry name" value="Znf_PHD-finger"/>
</dbReference>
<dbReference type="PANTHER" id="PTHR46174:SF1">
    <property type="entry name" value="CXXC-TYPE ZINC FINGER PROTEIN 1"/>
    <property type="match status" value="1"/>
</dbReference>
<feature type="compositionally biased region" description="Basic residues" evidence="7">
    <location>
        <begin position="81"/>
        <end position="106"/>
    </location>
</feature>